<dbReference type="GO" id="GO:0005737">
    <property type="term" value="C:cytoplasm"/>
    <property type="evidence" value="ECO:0007669"/>
    <property type="project" value="UniProtKB-SubCell"/>
</dbReference>
<dbReference type="CDD" id="cd04317">
    <property type="entry name" value="EcAspRS_like_N"/>
    <property type="match status" value="1"/>
</dbReference>
<dbReference type="InterPro" id="IPR004364">
    <property type="entry name" value="Aa-tRNA-synt_II"/>
</dbReference>
<feature type="binding site" evidence="8">
    <location>
        <position position="231"/>
    </location>
    <ligand>
        <name>ATP</name>
        <dbReference type="ChEBI" id="CHEBI:30616"/>
    </ligand>
</feature>
<dbReference type="PANTHER" id="PTHR22594">
    <property type="entry name" value="ASPARTYL/LYSYL-TRNA SYNTHETASE"/>
    <property type="match status" value="1"/>
</dbReference>
<protein>
    <recommendedName>
        <fullName evidence="8">Aspartate--tRNA ligase</fullName>
        <ecNumber evidence="8">6.1.1.12</ecNumber>
    </recommendedName>
    <alternativeName>
        <fullName evidence="8">Aspartyl-tRNA synthetase</fullName>
        <shortName evidence="8">AspRS</shortName>
    </alternativeName>
</protein>
<dbReference type="SUPFAM" id="SSF50249">
    <property type="entry name" value="Nucleic acid-binding proteins"/>
    <property type="match status" value="1"/>
</dbReference>
<dbReference type="PANTHER" id="PTHR22594:SF5">
    <property type="entry name" value="ASPARTATE--TRNA LIGASE, MITOCHONDRIAL"/>
    <property type="match status" value="1"/>
</dbReference>
<dbReference type="GO" id="GO:0016740">
    <property type="term" value="F:transferase activity"/>
    <property type="evidence" value="ECO:0007669"/>
    <property type="project" value="UniProtKB-ARBA"/>
</dbReference>
<feature type="binding site" evidence="8">
    <location>
        <begin position="536"/>
        <end position="539"/>
    </location>
    <ligand>
        <name>ATP</name>
        <dbReference type="ChEBI" id="CHEBI:30616"/>
    </ligand>
</feature>
<comment type="function">
    <text evidence="8">Catalyzes the attachment of L-aspartate to tRNA(Asp) in a two-step reaction: L-aspartate is first activated by ATP to form Asp-AMP and then transferred to the acceptor end of tRNA(Asp).</text>
</comment>
<comment type="caution">
    <text evidence="8">Lacks conserved residue(s) required for the propagation of feature annotation.</text>
</comment>
<feature type="region of interest" description="Aspartate" evidence="8">
    <location>
        <begin position="200"/>
        <end position="203"/>
    </location>
</feature>
<feature type="binding site" evidence="8">
    <location>
        <position position="450"/>
    </location>
    <ligand>
        <name>L-aspartate</name>
        <dbReference type="ChEBI" id="CHEBI:29991"/>
    </ligand>
</feature>
<reference evidence="10 11" key="1">
    <citation type="submission" date="2019-01" db="EMBL/GenBank/DDBJ databases">
        <title>Draft genome sequences of Macrococcus caseolyticus, Macrococcus canis, Macrococcus bohemicus and Macrococcus goetzii.</title>
        <authorList>
            <person name="Mazhar S."/>
            <person name="Altermann E."/>
            <person name="Hill C."/>
            <person name="Mcauliffe O."/>
        </authorList>
    </citation>
    <scope>NUCLEOTIDE SEQUENCE [LARGE SCALE GENOMIC DNA]</scope>
    <source>
        <strain evidence="10 11">DPC7162</strain>
    </source>
</reference>
<dbReference type="InterPro" id="IPR029351">
    <property type="entry name" value="GAD_dom"/>
</dbReference>
<dbReference type="GO" id="GO:0004815">
    <property type="term" value="F:aspartate-tRNA ligase activity"/>
    <property type="evidence" value="ECO:0007669"/>
    <property type="project" value="UniProtKB-UniRule"/>
</dbReference>
<comment type="subunit">
    <text evidence="8">Homodimer.</text>
</comment>
<keyword evidence="4 8" id="KW-0547">Nucleotide-binding</keyword>
<dbReference type="GO" id="GO:0140096">
    <property type="term" value="F:catalytic activity, acting on a protein"/>
    <property type="evidence" value="ECO:0007669"/>
    <property type="project" value="UniProtKB-ARBA"/>
</dbReference>
<dbReference type="GO" id="GO:0005524">
    <property type="term" value="F:ATP binding"/>
    <property type="evidence" value="ECO:0007669"/>
    <property type="project" value="UniProtKB-UniRule"/>
</dbReference>
<dbReference type="EMBL" id="SDQG01000001">
    <property type="protein sequence ID" value="TDM18468.1"/>
    <property type="molecule type" value="Genomic_DNA"/>
</dbReference>
<organism evidence="10 11">
    <name type="scientific">Macrococcoides canis</name>
    <dbReference type="NCBI Taxonomy" id="1855823"/>
    <lineage>
        <taxon>Bacteria</taxon>
        <taxon>Bacillati</taxon>
        <taxon>Bacillota</taxon>
        <taxon>Bacilli</taxon>
        <taxon>Bacillales</taxon>
        <taxon>Staphylococcaceae</taxon>
        <taxon>Macrococcoides</taxon>
    </lineage>
</organism>
<dbReference type="SUPFAM" id="SSF55681">
    <property type="entry name" value="Class II aaRS and biotin synthetases"/>
    <property type="match status" value="1"/>
</dbReference>
<dbReference type="InterPro" id="IPR004115">
    <property type="entry name" value="GAD-like_sf"/>
</dbReference>
<dbReference type="GO" id="GO:0003676">
    <property type="term" value="F:nucleic acid binding"/>
    <property type="evidence" value="ECO:0007669"/>
    <property type="project" value="InterPro"/>
</dbReference>
<dbReference type="InterPro" id="IPR006195">
    <property type="entry name" value="aa-tRNA-synth_II"/>
</dbReference>
<dbReference type="InterPro" id="IPR047089">
    <property type="entry name" value="Asp-tRNA-ligase_1_N"/>
</dbReference>
<dbReference type="InterPro" id="IPR047090">
    <property type="entry name" value="AspRS_core"/>
</dbReference>
<evidence type="ECO:0000256" key="1">
    <source>
        <dbReference type="ARBA" id="ARBA00006303"/>
    </source>
</evidence>
<keyword evidence="6 8" id="KW-0648">Protein biosynthesis</keyword>
<evidence type="ECO:0000256" key="4">
    <source>
        <dbReference type="ARBA" id="ARBA00022741"/>
    </source>
</evidence>
<dbReference type="Gene3D" id="3.30.930.10">
    <property type="entry name" value="Bira Bifunctional Protein, Domain 2"/>
    <property type="match status" value="1"/>
</dbReference>
<dbReference type="HAMAP" id="MF_00044">
    <property type="entry name" value="Asp_tRNA_synth_type1"/>
    <property type="match status" value="1"/>
</dbReference>
<comment type="subcellular location">
    <subcellularLocation>
        <location evidence="8">Cytoplasm</location>
    </subcellularLocation>
</comment>
<evidence type="ECO:0000256" key="8">
    <source>
        <dbReference type="HAMAP-Rule" id="MF_00044"/>
    </source>
</evidence>
<dbReference type="Proteomes" id="UP000294865">
    <property type="component" value="Unassembled WGS sequence"/>
</dbReference>
<comment type="catalytic activity">
    <reaction evidence="8">
        <text>tRNA(Asp) + L-aspartate + ATP = L-aspartyl-tRNA(Asp) + AMP + diphosphate</text>
        <dbReference type="Rhea" id="RHEA:19649"/>
        <dbReference type="Rhea" id="RHEA-COMP:9660"/>
        <dbReference type="Rhea" id="RHEA-COMP:9678"/>
        <dbReference type="ChEBI" id="CHEBI:29991"/>
        <dbReference type="ChEBI" id="CHEBI:30616"/>
        <dbReference type="ChEBI" id="CHEBI:33019"/>
        <dbReference type="ChEBI" id="CHEBI:78442"/>
        <dbReference type="ChEBI" id="CHEBI:78516"/>
        <dbReference type="ChEBI" id="CHEBI:456215"/>
        <dbReference type="EC" id="6.1.1.12"/>
    </reaction>
</comment>
<gene>
    <name evidence="8 10" type="primary">aspS</name>
    <name evidence="10" type="ORF">ETI04_02985</name>
</gene>
<dbReference type="NCBIfam" id="TIGR00459">
    <property type="entry name" value="aspS_bact"/>
    <property type="match status" value="1"/>
</dbReference>
<evidence type="ECO:0000256" key="7">
    <source>
        <dbReference type="ARBA" id="ARBA00023146"/>
    </source>
</evidence>
<dbReference type="InterPro" id="IPR012340">
    <property type="entry name" value="NA-bd_OB-fold"/>
</dbReference>
<dbReference type="GO" id="GO:0006422">
    <property type="term" value="P:aspartyl-tRNA aminoacylation"/>
    <property type="evidence" value="ECO:0007669"/>
    <property type="project" value="UniProtKB-UniRule"/>
</dbReference>
<name>A0A4R6C7S5_9STAP</name>
<dbReference type="EC" id="6.1.1.12" evidence="8"/>
<evidence type="ECO:0000256" key="2">
    <source>
        <dbReference type="ARBA" id="ARBA00022490"/>
    </source>
</evidence>
<evidence type="ECO:0000256" key="5">
    <source>
        <dbReference type="ARBA" id="ARBA00022840"/>
    </source>
</evidence>
<dbReference type="AlphaFoldDB" id="A0A4R6C7S5"/>
<dbReference type="Gene3D" id="3.30.1360.30">
    <property type="entry name" value="GAD-like domain"/>
    <property type="match status" value="1"/>
</dbReference>
<dbReference type="InterPro" id="IPR004365">
    <property type="entry name" value="NA-bd_OB_tRNA"/>
</dbReference>
<feature type="binding site" evidence="8">
    <location>
        <begin position="222"/>
        <end position="224"/>
    </location>
    <ligand>
        <name>ATP</name>
        <dbReference type="ChEBI" id="CHEBI:30616"/>
    </ligand>
</feature>
<dbReference type="NCBIfam" id="NF001750">
    <property type="entry name" value="PRK00476.1"/>
    <property type="match status" value="1"/>
</dbReference>
<comment type="similarity">
    <text evidence="1 8">Belongs to the class-II aminoacyl-tRNA synthetase family. Type 1 subfamily.</text>
</comment>
<proteinExistence type="inferred from homology"/>
<evidence type="ECO:0000256" key="6">
    <source>
        <dbReference type="ARBA" id="ARBA00022917"/>
    </source>
</evidence>
<dbReference type="PRINTS" id="PR01042">
    <property type="entry name" value="TRNASYNTHASP"/>
</dbReference>
<evidence type="ECO:0000313" key="10">
    <source>
        <dbReference type="EMBL" id="TDM18468.1"/>
    </source>
</evidence>
<dbReference type="CDD" id="cd00777">
    <property type="entry name" value="AspRS_core"/>
    <property type="match status" value="1"/>
</dbReference>
<comment type="caution">
    <text evidence="10">The sequence shown here is derived from an EMBL/GenBank/DDBJ whole genome shotgun (WGS) entry which is preliminary data.</text>
</comment>
<dbReference type="PROSITE" id="PS50862">
    <property type="entry name" value="AA_TRNA_LIGASE_II"/>
    <property type="match status" value="1"/>
</dbReference>
<evidence type="ECO:0000256" key="3">
    <source>
        <dbReference type="ARBA" id="ARBA00022598"/>
    </source>
</evidence>
<dbReference type="Pfam" id="PF01336">
    <property type="entry name" value="tRNA_anti-codon"/>
    <property type="match status" value="1"/>
</dbReference>
<dbReference type="SUPFAM" id="SSF55261">
    <property type="entry name" value="GAD domain-like"/>
    <property type="match status" value="1"/>
</dbReference>
<dbReference type="Pfam" id="PF00152">
    <property type="entry name" value="tRNA-synt_2"/>
    <property type="match status" value="1"/>
</dbReference>
<dbReference type="Gene3D" id="2.40.50.140">
    <property type="entry name" value="Nucleic acid-binding proteins"/>
    <property type="match status" value="1"/>
</dbReference>
<dbReference type="InterPro" id="IPR004524">
    <property type="entry name" value="Asp-tRNA-ligase_1"/>
</dbReference>
<sequence>MDNRTTYCGLVTESYIGQEIILKGWVQKRRDLGGLIFIDLRDREGVVQIVFNPDFSKEALAVAETIRSEYVIEVHGKVTMRDEAVINPKIKTGKVEVQVSEVTIINKSETPPFQIEAETDSSEDVRLKYRYLDLRREPLANTFKMRHQITRAVRNYLDESGFYEVETPVLTKSTPEGARDYLVPSRVQEGEFYALPQSPQIFKQLLMIGGFDKYYQIVKCFRDEDLRADRQPEFTQIDIEMSFVDQEDVMAMNEGMLKRIMKEVKGIDIVTPFPRMTYEEAMRDYGIDKPDTRFDMKLVTLNELASKMEFKVFKGAVESGGAVKAIVVKGASDKYSRKDIDALQEYAKIYGAKGLAWVKITEDGLNGPIAKFFEESHVTELLAESKAQTGDLILFVADKWSVVNASLANLRNKLGKELGLIDDNKFNFLWVTEWPLFEYDEDLDRYFAAHHPFTAPKKEHRELLKTDKEKVQANAYDVVLNGYELGGGSIRIHDQEMQQEMFEALGFSDEEAQEQFGFLMDAFKYGAPPHGGIALGLDRMVMLLSGRSNLRDVIAFPKTASATCLLTDAPGKVDDKQLEELHIQLNIENSEN</sequence>
<keyword evidence="3 8" id="KW-0436">Ligase</keyword>
<feature type="domain" description="Aminoacyl-transfer RNA synthetases class-II family profile" evidence="9">
    <location>
        <begin position="143"/>
        <end position="557"/>
    </location>
</feature>
<feature type="binding site" evidence="8">
    <location>
        <position position="491"/>
    </location>
    <ligand>
        <name>L-aspartate</name>
        <dbReference type="ChEBI" id="CHEBI:29991"/>
    </ligand>
</feature>
<dbReference type="InterPro" id="IPR045864">
    <property type="entry name" value="aa-tRNA-synth_II/BPL/LPL"/>
</dbReference>
<accession>A0A4R6C7S5</accession>
<feature type="binding site" evidence="8">
    <location>
        <position position="222"/>
    </location>
    <ligand>
        <name>L-aspartate</name>
        <dbReference type="ChEBI" id="CHEBI:29991"/>
    </ligand>
</feature>
<dbReference type="InterPro" id="IPR002312">
    <property type="entry name" value="Asp/Asn-tRNA-synth_IIb"/>
</dbReference>
<evidence type="ECO:0000259" key="9">
    <source>
        <dbReference type="PROSITE" id="PS50862"/>
    </source>
</evidence>
<dbReference type="Pfam" id="PF02938">
    <property type="entry name" value="GAD"/>
    <property type="match status" value="1"/>
</dbReference>
<keyword evidence="2 8" id="KW-0963">Cytoplasm</keyword>
<keyword evidence="5 8" id="KW-0067">ATP-binding</keyword>
<feature type="binding site" evidence="8">
    <location>
        <position position="176"/>
    </location>
    <ligand>
        <name>L-aspartate</name>
        <dbReference type="ChEBI" id="CHEBI:29991"/>
    </ligand>
</feature>
<dbReference type="RefSeq" id="WP_133419061.1">
    <property type="nucleotide sequence ID" value="NZ_SDGP01000001.1"/>
</dbReference>
<feature type="binding site" evidence="8">
    <location>
        <position position="484"/>
    </location>
    <ligand>
        <name>ATP</name>
        <dbReference type="ChEBI" id="CHEBI:30616"/>
    </ligand>
</feature>
<evidence type="ECO:0000313" key="11">
    <source>
        <dbReference type="Proteomes" id="UP000294865"/>
    </source>
</evidence>
<keyword evidence="7 8" id="KW-0030">Aminoacyl-tRNA synthetase</keyword>